<dbReference type="OrthoDB" id="10063284at2759"/>
<accession>A0A226E8V4</accession>
<feature type="region of interest" description="Disordered" evidence="1">
    <location>
        <begin position="1"/>
        <end position="63"/>
    </location>
</feature>
<dbReference type="OMA" id="YPAISEN"/>
<name>A0A226E8V4_FOLCA</name>
<keyword evidence="3" id="KW-1185">Reference proteome</keyword>
<feature type="compositionally biased region" description="Basic residues" evidence="1">
    <location>
        <begin position="1"/>
        <end position="13"/>
    </location>
</feature>
<organism evidence="2 3">
    <name type="scientific">Folsomia candida</name>
    <name type="common">Springtail</name>
    <dbReference type="NCBI Taxonomy" id="158441"/>
    <lineage>
        <taxon>Eukaryota</taxon>
        <taxon>Metazoa</taxon>
        <taxon>Ecdysozoa</taxon>
        <taxon>Arthropoda</taxon>
        <taxon>Hexapoda</taxon>
        <taxon>Collembola</taxon>
        <taxon>Entomobryomorpha</taxon>
        <taxon>Isotomoidea</taxon>
        <taxon>Isotomidae</taxon>
        <taxon>Proisotominae</taxon>
        <taxon>Folsomia</taxon>
    </lineage>
</organism>
<dbReference type="PANTHER" id="PTHR45749">
    <property type="match status" value="1"/>
</dbReference>
<proteinExistence type="predicted"/>
<protein>
    <submittedName>
        <fullName evidence="2">Zinc finger MYM-type protein 5</fullName>
    </submittedName>
</protein>
<dbReference type="EMBL" id="LNIX01000005">
    <property type="protein sequence ID" value="OXA53738.1"/>
    <property type="molecule type" value="Genomic_DNA"/>
</dbReference>
<dbReference type="PANTHER" id="PTHR45749:SF21">
    <property type="entry name" value="DUF4371 DOMAIN-CONTAINING PROTEIN"/>
    <property type="match status" value="1"/>
</dbReference>
<gene>
    <name evidence="2" type="ORF">Fcan01_11179</name>
</gene>
<dbReference type="AlphaFoldDB" id="A0A226E8V4"/>
<evidence type="ECO:0000256" key="1">
    <source>
        <dbReference type="SAM" id="MobiDB-lite"/>
    </source>
</evidence>
<dbReference type="Proteomes" id="UP000198287">
    <property type="component" value="Unassembled WGS sequence"/>
</dbReference>
<evidence type="ECO:0000313" key="2">
    <source>
        <dbReference type="EMBL" id="OXA53738.1"/>
    </source>
</evidence>
<reference evidence="2 3" key="1">
    <citation type="submission" date="2015-12" db="EMBL/GenBank/DDBJ databases">
        <title>The genome of Folsomia candida.</title>
        <authorList>
            <person name="Faddeeva A."/>
            <person name="Derks M.F."/>
            <person name="Anvar Y."/>
            <person name="Smit S."/>
            <person name="Van Straalen N."/>
            <person name="Roelofs D."/>
        </authorList>
    </citation>
    <scope>NUCLEOTIDE SEQUENCE [LARGE SCALE GENOMIC DNA]</scope>
    <source>
        <strain evidence="2 3">VU population</strain>
        <tissue evidence="2">Whole body</tissue>
    </source>
</reference>
<dbReference type="STRING" id="158441.A0A226E8V4"/>
<comment type="caution">
    <text evidence="2">The sequence shown here is derived from an EMBL/GenBank/DDBJ whole genome shotgun (WGS) entry which is preliminary data.</text>
</comment>
<evidence type="ECO:0000313" key="3">
    <source>
        <dbReference type="Proteomes" id="UP000198287"/>
    </source>
</evidence>
<sequence>MKRSYQSGFKKRKSTGDKKKKDAEFVRDIDMRNHFDIKSSEPVSTNSIADEIVQDGKSDKNDDPILESEVLSEYPAISENLSLQEDNETEPYEQYGDNGDHKIQENTIPTKQLADWDTLSSMEINGQLDLTLKNPTDKAIFKIFNISIDLKRAISLYGGCQPCGPFKKGDDGRHFSENYYSKIINGEKIKLDWLAFSIVDDVVYCETCWLFADRSNPLFKMNWIDGIIPDKNVCGKIQSHEICQSHILAIISKNQFLINPLELSLLKQMQVEENFWCSALRRIFNIILTISSANMALRGHRDSIVDSKHTGNFFRIVKLLSKFDETLKTLINDDSKKIKYLSSSIQNEIINLLGNFLRQSLISETIRNKFYSIILDSTQDVSRVEQVSLTLRWESRIDSVKALRFQISEVRDALEEIASSKNFDADTRFEATNLITQIEKYEFLLMLAIWYDILSHVNILLENTEAYFKNFRDIGFESSKKTAGELGIQLDLHETKMTFKEKRVRTKKRHFDDDDDMGNPVPESAEERFNMMKNNLQNFQVLYDTKFRQDISKDILVRHCKDIEIILTDQEDSDISGSQLFEEFVLLQDSFPLEFNKSPINLLEFLVKSDLYETFPNLLIVLRIILTFQLRLLRNICDRMTPILSKLASIASGPSIDSGEKWFKPPLLPTGQLDKTDRHLAVCRRAI</sequence>
<feature type="compositionally biased region" description="Basic and acidic residues" evidence="1">
    <location>
        <begin position="54"/>
        <end position="63"/>
    </location>
</feature>
<feature type="compositionally biased region" description="Basic and acidic residues" evidence="1">
    <location>
        <begin position="14"/>
        <end position="39"/>
    </location>
</feature>